<sequence>MFKNVILQNDITHNKDWLINALRVLYFKKIFFDVFTDDMFDNMIRKLLQLAYQEECELVSTLAISILIIDEECIQVASHGSIRIMKHKKILNKYVYFYQK</sequence>
<accession>A0A0C2M5M9</accession>
<reference evidence="1 2" key="1">
    <citation type="journal article" date="2014" name="Genome Biol. Evol.">
        <title>The genome of the myxosporean Thelohanellus kitauei shows adaptations to nutrient acquisition within its fish host.</title>
        <authorList>
            <person name="Yang Y."/>
            <person name="Xiong J."/>
            <person name="Zhou Z."/>
            <person name="Huo F."/>
            <person name="Miao W."/>
            <person name="Ran C."/>
            <person name="Liu Y."/>
            <person name="Zhang J."/>
            <person name="Feng J."/>
            <person name="Wang M."/>
            <person name="Wang M."/>
            <person name="Wang L."/>
            <person name="Yao B."/>
        </authorList>
    </citation>
    <scope>NUCLEOTIDE SEQUENCE [LARGE SCALE GENOMIC DNA]</scope>
    <source>
        <strain evidence="1">Wuqing</strain>
    </source>
</reference>
<proteinExistence type="predicted"/>
<dbReference type="AlphaFoldDB" id="A0A0C2M5M9"/>
<evidence type="ECO:0000313" key="2">
    <source>
        <dbReference type="Proteomes" id="UP000031668"/>
    </source>
</evidence>
<comment type="caution">
    <text evidence="1">The sequence shown here is derived from an EMBL/GenBank/DDBJ whole genome shotgun (WGS) entry which is preliminary data.</text>
</comment>
<protein>
    <submittedName>
        <fullName evidence="1">Uncharacterized protein</fullName>
    </submittedName>
</protein>
<name>A0A0C2M5M9_THEKT</name>
<dbReference type="EMBL" id="JWZT01004999">
    <property type="protein sequence ID" value="KII62385.1"/>
    <property type="molecule type" value="Genomic_DNA"/>
</dbReference>
<dbReference type="Proteomes" id="UP000031668">
    <property type="component" value="Unassembled WGS sequence"/>
</dbReference>
<evidence type="ECO:0000313" key="1">
    <source>
        <dbReference type="EMBL" id="KII62385.1"/>
    </source>
</evidence>
<organism evidence="1 2">
    <name type="scientific">Thelohanellus kitauei</name>
    <name type="common">Myxosporean</name>
    <dbReference type="NCBI Taxonomy" id="669202"/>
    <lineage>
        <taxon>Eukaryota</taxon>
        <taxon>Metazoa</taxon>
        <taxon>Cnidaria</taxon>
        <taxon>Myxozoa</taxon>
        <taxon>Myxosporea</taxon>
        <taxon>Bivalvulida</taxon>
        <taxon>Platysporina</taxon>
        <taxon>Myxobolidae</taxon>
        <taxon>Thelohanellus</taxon>
    </lineage>
</organism>
<keyword evidence="2" id="KW-1185">Reference proteome</keyword>
<gene>
    <name evidence="1" type="ORF">RF11_02505</name>
</gene>